<dbReference type="Pfam" id="PF06891">
    <property type="entry name" value="P2_Phage_GpR"/>
    <property type="match status" value="1"/>
</dbReference>
<evidence type="ECO:0000313" key="1">
    <source>
        <dbReference type="EMBL" id="MDC9595776.1"/>
    </source>
</evidence>
<protein>
    <submittedName>
        <fullName evidence="1">Phage tail protein</fullName>
    </submittedName>
</protein>
<reference evidence="1 2" key="1">
    <citation type="submission" date="2023-02" db="EMBL/GenBank/DDBJ databases">
        <title>Entomopathogenic bacteria.</title>
        <authorList>
            <person name="Machado R.A."/>
        </authorList>
    </citation>
    <scope>NUCLEOTIDE SEQUENCE [LARGE SCALE GENOMIC DNA]</scope>
    <source>
        <strain evidence="1 2">XENO-2</strain>
    </source>
</reference>
<comment type="caution">
    <text evidence="1">The sequence shown here is derived from an EMBL/GenBank/DDBJ whole genome shotgun (WGS) entry which is preliminary data.</text>
</comment>
<evidence type="ECO:0000313" key="2">
    <source>
        <dbReference type="Proteomes" id="UP001220225"/>
    </source>
</evidence>
<gene>
    <name evidence="1" type="ORF">PSI14_02555</name>
</gene>
<sequence length="260" mass="30067">MYLIRTEEINYLNLYPMNFKVCRGGKGVNPGSIDNYVIGVNERSQQRGNLKDEEYRYNPRLGVKTLRQGIAARYELKRIFTRNNERIETDSGMHDMSKLQQLTTFLRENLPESIGKTEFTSDMGKIRFIQAQRDLGLGQYQMFIQKYEAVIKWGNFPYREQDPRYIPLLVDAWLTEQNDELGSANQGQERPTMTVKANEETAVVVVSLSLSEPVIMREDKNGIVPFDGKRWLLAPPEIWFAENGIVHYMDESGTAVEQIQ</sequence>
<dbReference type="Proteomes" id="UP001220225">
    <property type="component" value="Unassembled WGS sequence"/>
</dbReference>
<dbReference type="InterPro" id="IPR009678">
    <property type="entry name" value="Phage_tail_completion_R"/>
</dbReference>
<dbReference type="EMBL" id="JAQRFN010000002">
    <property type="protein sequence ID" value="MDC9595776.1"/>
    <property type="molecule type" value="Genomic_DNA"/>
</dbReference>
<keyword evidence="2" id="KW-1185">Reference proteome</keyword>
<accession>A0ABT5LPU1</accession>
<dbReference type="RefSeq" id="WP_273574258.1">
    <property type="nucleotide sequence ID" value="NZ_JAQRFN010000002.1"/>
</dbReference>
<proteinExistence type="predicted"/>
<organism evidence="1 2">
    <name type="scientific">Xenorhabdus anantnagensis</name>
    <dbReference type="NCBI Taxonomy" id="3025875"/>
    <lineage>
        <taxon>Bacteria</taxon>
        <taxon>Pseudomonadati</taxon>
        <taxon>Pseudomonadota</taxon>
        <taxon>Gammaproteobacteria</taxon>
        <taxon>Enterobacterales</taxon>
        <taxon>Morganellaceae</taxon>
        <taxon>Xenorhabdus</taxon>
    </lineage>
</organism>
<name>A0ABT5LPU1_9GAMM</name>